<feature type="binding site" evidence="7">
    <location>
        <position position="292"/>
    </location>
    <ligand>
        <name>carbamoyl phosphate</name>
        <dbReference type="ChEBI" id="CHEBI:58228"/>
    </ligand>
</feature>
<feature type="domain" description="Aspartate/ornithine carbamoyltransferase carbamoyl-P binding" evidence="9">
    <location>
        <begin position="3"/>
        <end position="141"/>
    </location>
</feature>
<dbReference type="InterPro" id="IPR006132">
    <property type="entry name" value="Asp/Orn_carbamoyltranf_P-bd"/>
</dbReference>
<dbReference type="HAMAP" id="MF_01109">
    <property type="entry name" value="OTCase"/>
    <property type="match status" value="1"/>
</dbReference>
<dbReference type="GO" id="GO:0019240">
    <property type="term" value="P:citrulline biosynthetic process"/>
    <property type="evidence" value="ECO:0007669"/>
    <property type="project" value="TreeGrafter"/>
</dbReference>
<feature type="binding site" evidence="7">
    <location>
        <begin position="264"/>
        <end position="265"/>
    </location>
    <ligand>
        <name>carbamoyl phosphate</name>
        <dbReference type="ChEBI" id="CHEBI:58228"/>
    </ligand>
</feature>
<feature type="binding site" evidence="7">
    <location>
        <begin position="128"/>
        <end position="131"/>
    </location>
    <ligand>
        <name>carbamoyl phosphate</name>
        <dbReference type="ChEBI" id="CHEBI:58228"/>
    </ligand>
</feature>
<evidence type="ECO:0000256" key="6">
    <source>
        <dbReference type="ARBA" id="ARBA00048772"/>
    </source>
</evidence>
<evidence type="ECO:0000313" key="11">
    <source>
        <dbReference type="Proteomes" id="UP000325957"/>
    </source>
</evidence>
<dbReference type="PRINTS" id="PR00102">
    <property type="entry name" value="OTCASE"/>
</dbReference>
<dbReference type="RefSeq" id="WP_158034474.1">
    <property type="nucleotide sequence ID" value="NZ_ML708622.1"/>
</dbReference>
<dbReference type="PROSITE" id="PS00097">
    <property type="entry name" value="CARBAMOYLTRANSFERASE"/>
    <property type="match status" value="1"/>
</dbReference>
<evidence type="ECO:0000256" key="3">
    <source>
        <dbReference type="ARBA" id="ARBA00013007"/>
    </source>
</evidence>
<keyword evidence="7" id="KW-0963">Cytoplasm</keyword>
<dbReference type="InterPro" id="IPR024904">
    <property type="entry name" value="OTCase_ArgI"/>
</dbReference>
<feature type="binding site" evidence="7">
    <location>
        <position position="224"/>
    </location>
    <ligand>
        <name>L-ornithine</name>
        <dbReference type="ChEBI" id="CHEBI:46911"/>
    </ligand>
</feature>
<dbReference type="NCBIfam" id="NF001986">
    <property type="entry name" value="PRK00779.1"/>
    <property type="match status" value="1"/>
</dbReference>
<feature type="binding site" evidence="7">
    <location>
        <begin position="50"/>
        <end position="53"/>
    </location>
    <ligand>
        <name>carbamoyl phosphate</name>
        <dbReference type="ChEBI" id="CHEBI:58228"/>
    </ligand>
</feature>
<evidence type="ECO:0000256" key="1">
    <source>
        <dbReference type="ARBA" id="ARBA00004975"/>
    </source>
</evidence>
<name>A0A5J5KXA3_9MICC</name>
<proteinExistence type="inferred from homology"/>
<sequence length="318" mass="34579">MLRHFLRDTDLTPSEQSEVLGLADRVKADRWAHRPLAGPQTATVIFDKTSTRTRFSFAAGIADLGGQPLVVNPGEAQLGVKESISDTAKVLSRMVSLIVWRTFAQSGVDEMAEHATVPVINALSDEYHPCQILADLMTIREHKGDTRGLSFAYLGDAANNMANSYLLGMVTAGMDVRIAGPEGYLPDPAVVEAAEKRAEQTGAAVLVTTDPALALEGADVVCTDTWISMGQEDEKGDRAEVFKPYTVDRAAMERAEPDAVFMHCLPAYRGCEVTAEVIDGPQSVVFDEAENRLHAQKALMIWLLAQADRYDLDTGRIS</sequence>
<dbReference type="GO" id="GO:0042450">
    <property type="term" value="P:L-arginine biosynthetic process via ornithine"/>
    <property type="evidence" value="ECO:0007669"/>
    <property type="project" value="UniProtKB-UniRule"/>
</dbReference>
<accession>A0A5J5KXA3</accession>
<dbReference type="GO" id="GO:0005737">
    <property type="term" value="C:cytoplasm"/>
    <property type="evidence" value="ECO:0007669"/>
    <property type="project" value="UniProtKB-SubCell"/>
</dbReference>
<evidence type="ECO:0000256" key="4">
    <source>
        <dbReference type="ARBA" id="ARBA00016634"/>
    </source>
</evidence>
<dbReference type="SUPFAM" id="SSF53671">
    <property type="entry name" value="Aspartate/ornithine carbamoyltransferase"/>
    <property type="match status" value="1"/>
</dbReference>
<dbReference type="GO" id="GO:0004585">
    <property type="term" value="F:ornithine carbamoyltransferase activity"/>
    <property type="evidence" value="ECO:0007669"/>
    <property type="project" value="UniProtKB-UniRule"/>
</dbReference>
<evidence type="ECO:0000256" key="7">
    <source>
        <dbReference type="HAMAP-Rule" id="MF_01109"/>
    </source>
</evidence>
<evidence type="ECO:0000256" key="5">
    <source>
        <dbReference type="ARBA" id="ARBA00022679"/>
    </source>
</evidence>
<dbReference type="InterPro" id="IPR002292">
    <property type="entry name" value="Orn/put_carbamltrans"/>
</dbReference>
<evidence type="ECO:0000259" key="9">
    <source>
        <dbReference type="Pfam" id="PF02729"/>
    </source>
</evidence>
<dbReference type="FunFam" id="3.40.50.1370:FF:000008">
    <property type="entry name" value="Ornithine carbamoyltransferase"/>
    <property type="match status" value="1"/>
</dbReference>
<dbReference type="InterPro" id="IPR006131">
    <property type="entry name" value="Asp_carbamoyltransf_Asp/Orn-bd"/>
</dbReference>
<dbReference type="PRINTS" id="PR00100">
    <property type="entry name" value="AOTCASE"/>
</dbReference>
<dbReference type="InterPro" id="IPR036901">
    <property type="entry name" value="Asp/Orn_carbamoylTrfase_sf"/>
</dbReference>
<dbReference type="Pfam" id="PF02729">
    <property type="entry name" value="OTCace_N"/>
    <property type="match status" value="1"/>
</dbReference>
<feature type="binding site" evidence="7">
    <location>
        <position position="160"/>
    </location>
    <ligand>
        <name>L-ornithine</name>
        <dbReference type="ChEBI" id="CHEBI:46911"/>
    </ligand>
</feature>
<feature type="binding site" evidence="7">
    <location>
        <position position="77"/>
    </location>
    <ligand>
        <name>carbamoyl phosphate</name>
        <dbReference type="ChEBI" id="CHEBI:58228"/>
    </ligand>
</feature>
<comment type="subcellular location">
    <subcellularLocation>
        <location evidence="7">Cytoplasm</location>
    </subcellularLocation>
</comment>
<dbReference type="EC" id="2.1.3.3" evidence="3 7"/>
<comment type="pathway">
    <text evidence="1">Amino-acid biosynthesis; L-arginine biosynthesis; L-arginine from L-ornithine and carbamoyl phosphate: step 1/3.</text>
</comment>
<dbReference type="PANTHER" id="PTHR45753">
    <property type="entry name" value="ORNITHINE CARBAMOYLTRANSFERASE, MITOCHONDRIAL"/>
    <property type="match status" value="1"/>
</dbReference>
<evidence type="ECO:0000313" key="10">
    <source>
        <dbReference type="EMBL" id="KAA9393535.1"/>
    </source>
</evidence>
<reference evidence="10 11" key="1">
    <citation type="submission" date="2019-05" db="EMBL/GenBank/DDBJ databases">
        <title>Kocuria coralli sp. nov., a novel actinobacterium isolated from coral reef seawater.</title>
        <authorList>
            <person name="Li J."/>
        </authorList>
    </citation>
    <scope>NUCLEOTIDE SEQUENCE [LARGE SCALE GENOMIC DNA]</scope>
    <source>
        <strain evidence="10 11">SCSIO 13007</strain>
    </source>
</reference>
<organism evidence="10 11">
    <name type="scientific">Kocuria coralli</name>
    <dbReference type="NCBI Taxonomy" id="1461025"/>
    <lineage>
        <taxon>Bacteria</taxon>
        <taxon>Bacillati</taxon>
        <taxon>Actinomycetota</taxon>
        <taxon>Actinomycetes</taxon>
        <taxon>Micrococcales</taxon>
        <taxon>Micrococcaceae</taxon>
        <taxon>Kocuria</taxon>
    </lineage>
</organism>
<evidence type="ECO:0000256" key="2">
    <source>
        <dbReference type="ARBA" id="ARBA00007805"/>
    </source>
</evidence>
<comment type="similarity">
    <text evidence="2 7">Belongs to the aspartate/ornithine carbamoyltransferase superfamily. OTCase family.</text>
</comment>
<dbReference type="NCBIfam" id="TIGR00658">
    <property type="entry name" value="orni_carb_tr"/>
    <property type="match status" value="1"/>
</dbReference>
<dbReference type="OrthoDB" id="9802587at2"/>
<keyword evidence="11" id="KW-1185">Reference proteome</keyword>
<feature type="binding site" evidence="7">
    <location>
        <begin position="228"/>
        <end position="229"/>
    </location>
    <ligand>
        <name>L-ornithine</name>
        <dbReference type="ChEBI" id="CHEBI:46911"/>
    </ligand>
</feature>
<evidence type="ECO:0000259" key="8">
    <source>
        <dbReference type="Pfam" id="PF00185"/>
    </source>
</evidence>
<feature type="binding site" evidence="7">
    <location>
        <position position="101"/>
    </location>
    <ligand>
        <name>carbamoyl phosphate</name>
        <dbReference type="ChEBI" id="CHEBI:58228"/>
    </ligand>
</feature>
<gene>
    <name evidence="10" type="primary">argF</name>
    <name evidence="10" type="ORF">FCK90_11645</name>
</gene>
<dbReference type="GO" id="GO:0016597">
    <property type="term" value="F:amino acid binding"/>
    <property type="evidence" value="ECO:0007669"/>
    <property type="project" value="InterPro"/>
</dbReference>
<comment type="caution">
    <text evidence="10">The sequence shown here is derived from an EMBL/GenBank/DDBJ whole genome shotgun (WGS) entry which is preliminary data.</text>
</comment>
<dbReference type="Pfam" id="PF00185">
    <property type="entry name" value="OTCace"/>
    <property type="match status" value="1"/>
</dbReference>
<keyword evidence="5 7" id="KW-0808">Transferase</keyword>
<dbReference type="InterPro" id="IPR006130">
    <property type="entry name" value="Asp/Orn_carbamoylTrfase"/>
</dbReference>
<dbReference type="AlphaFoldDB" id="A0A5J5KXA3"/>
<dbReference type="EMBL" id="SZWF01000017">
    <property type="protein sequence ID" value="KAA9393535.1"/>
    <property type="molecule type" value="Genomic_DNA"/>
</dbReference>
<dbReference type="Proteomes" id="UP000325957">
    <property type="component" value="Unassembled WGS sequence"/>
</dbReference>
<comment type="catalytic activity">
    <reaction evidence="6 7">
        <text>carbamoyl phosphate + L-ornithine = L-citrulline + phosphate + H(+)</text>
        <dbReference type="Rhea" id="RHEA:19513"/>
        <dbReference type="ChEBI" id="CHEBI:15378"/>
        <dbReference type="ChEBI" id="CHEBI:43474"/>
        <dbReference type="ChEBI" id="CHEBI:46911"/>
        <dbReference type="ChEBI" id="CHEBI:57743"/>
        <dbReference type="ChEBI" id="CHEBI:58228"/>
        <dbReference type="EC" id="2.1.3.3"/>
    </reaction>
</comment>
<dbReference type="PANTHER" id="PTHR45753:SF3">
    <property type="entry name" value="ORNITHINE TRANSCARBAMYLASE, MITOCHONDRIAL"/>
    <property type="match status" value="1"/>
</dbReference>
<dbReference type="Gene3D" id="3.40.50.1370">
    <property type="entry name" value="Aspartate/ornithine carbamoyltransferase"/>
    <property type="match status" value="2"/>
</dbReference>
<feature type="domain" description="Aspartate/ornithine carbamoyltransferase Asp/Orn-binding" evidence="8">
    <location>
        <begin position="148"/>
        <end position="303"/>
    </location>
</feature>
<protein>
    <recommendedName>
        <fullName evidence="4 7">Ornithine carbamoyltransferase</fullName>
        <shortName evidence="7">OTCase</shortName>
        <ecNumber evidence="3 7">2.1.3.3</ecNumber>
    </recommendedName>
</protein>